<dbReference type="InterPro" id="IPR050817">
    <property type="entry name" value="DjlA_DnaK_co-chaperone"/>
</dbReference>
<dbReference type="SUPFAM" id="SSF46565">
    <property type="entry name" value="Chaperone J-domain"/>
    <property type="match status" value="1"/>
</dbReference>
<keyword evidence="2" id="KW-1133">Transmembrane helix</keyword>
<dbReference type="InterPro" id="IPR001623">
    <property type="entry name" value="DnaJ_domain"/>
</dbReference>
<dbReference type="Gene3D" id="1.10.287.110">
    <property type="entry name" value="DnaJ domain"/>
    <property type="match status" value="1"/>
</dbReference>
<gene>
    <name evidence="4" type="ORF">ACFX5D_14660</name>
</gene>
<dbReference type="PROSITE" id="PS50076">
    <property type="entry name" value="DNAJ_2"/>
    <property type="match status" value="1"/>
</dbReference>
<reference evidence="4 5" key="1">
    <citation type="submission" date="2024-06" db="EMBL/GenBank/DDBJ databases">
        <title>Flavobacterium spp. isolated from glacier.</title>
        <authorList>
            <person name="Han D."/>
        </authorList>
    </citation>
    <scope>NUCLEOTIDE SEQUENCE [LARGE SCALE GENOMIC DNA]</scope>
    <source>
        <strain evidence="4 5">LB3P45</strain>
    </source>
</reference>
<feature type="domain" description="J" evidence="3">
    <location>
        <begin position="5"/>
        <end position="70"/>
    </location>
</feature>
<organism evidence="4 5">
    <name type="scientific">Flavobacterium fructosi</name>
    <dbReference type="NCBI Taxonomy" id="3230416"/>
    <lineage>
        <taxon>Bacteria</taxon>
        <taxon>Pseudomonadati</taxon>
        <taxon>Bacteroidota</taxon>
        <taxon>Flavobacteriia</taxon>
        <taxon>Flavobacteriales</taxon>
        <taxon>Flavobacteriaceae</taxon>
        <taxon>Flavobacterium</taxon>
    </lineage>
</organism>
<feature type="region of interest" description="Disordered" evidence="1">
    <location>
        <begin position="72"/>
        <end position="95"/>
    </location>
</feature>
<protein>
    <submittedName>
        <fullName evidence="4">J domain-containing protein</fullName>
    </submittedName>
</protein>
<dbReference type="RefSeq" id="WP_379858955.1">
    <property type="nucleotide sequence ID" value="NZ_JBHZQA010000012.1"/>
</dbReference>
<feature type="compositionally biased region" description="Low complexity" evidence="1">
    <location>
        <begin position="72"/>
        <end position="87"/>
    </location>
</feature>
<dbReference type="CDD" id="cd06257">
    <property type="entry name" value="DnaJ"/>
    <property type="match status" value="1"/>
</dbReference>
<dbReference type="SMART" id="SM00271">
    <property type="entry name" value="DnaJ"/>
    <property type="match status" value="1"/>
</dbReference>
<comment type="caution">
    <text evidence="4">The sequence shown here is derived from an EMBL/GenBank/DDBJ whole genome shotgun (WGS) entry which is preliminary data.</text>
</comment>
<sequence length="233" mass="27349">MTQKNYYDILGLQKNATQEEIKQAYRKLSLKFHPDKNDGDKFLEEMFKNINEAKEILSDTTKRKSFDFTLNNNNSNYQSTNNSNNYSDPTAQKPKVDYPKVNSLTEIYFEKQDFAKKRQNEFQKAENISNPNNITISKILWLILIVFGSYFVLKPNLNNFGINQSENYEYIATEQSKIYIEPDKNSEVIGNVENGTNFNSLEETNYFIKMEFTNENGILTRGYIRKKNINRKD</sequence>
<feature type="transmembrane region" description="Helical" evidence="2">
    <location>
        <begin position="134"/>
        <end position="153"/>
    </location>
</feature>
<proteinExistence type="predicted"/>
<dbReference type="Proteomes" id="UP001600039">
    <property type="component" value="Unassembled WGS sequence"/>
</dbReference>
<accession>A0ABW6HRC9</accession>
<dbReference type="InterPro" id="IPR036869">
    <property type="entry name" value="J_dom_sf"/>
</dbReference>
<dbReference type="PANTHER" id="PTHR24074">
    <property type="entry name" value="CO-CHAPERONE PROTEIN DJLA"/>
    <property type="match status" value="1"/>
</dbReference>
<keyword evidence="5" id="KW-1185">Reference proteome</keyword>
<evidence type="ECO:0000259" key="3">
    <source>
        <dbReference type="PROSITE" id="PS50076"/>
    </source>
</evidence>
<keyword evidence="2" id="KW-0472">Membrane</keyword>
<name>A0ABW6HRC9_9FLAO</name>
<evidence type="ECO:0000256" key="2">
    <source>
        <dbReference type="SAM" id="Phobius"/>
    </source>
</evidence>
<evidence type="ECO:0000313" key="4">
    <source>
        <dbReference type="EMBL" id="MFE3849208.1"/>
    </source>
</evidence>
<dbReference type="PRINTS" id="PR00625">
    <property type="entry name" value="JDOMAIN"/>
</dbReference>
<dbReference type="EMBL" id="JBHZQA010000012">
    <property type="protein sequence ID" value="MFE3849208.1"/>
    <property type="molecule type" value="Genomic_DNA"/>
</dbReference>
<evidence type="ECO:0000313" key="5">
    <source>
        <dbReference type="Proteomes" id="UP001600039"/>
    </source>
</evidence>
<dbReference type="Pfam" id="PF00226">
    <property type="entry name" value="DnaJ"/>
    <property type="match status" value="1"/>
</dbReference>
<keyword evidence="2" id="KW-0812">Transmembrane</keyword>
<evidence type="ECO:0000256" key="1">
    <source>
        <dbReference type="SAM" id="MobiDB-lite"/>
    </source>
</evidence>